<comment type="caution">
    <text evidence="2">The sequence shown here is derived from an EMBL/GenBank/DDBJ whole genome shotgun (WGS) entry which is preliminary data.</text>
</comment>
<sequence length="170" mass="19855">MDLLGYIADVSARVAFFKAVLSSLGTIQKIHKGRPIDPENPLIVSKDYRSRKETEERNKEGRKKGKEKRKKGIKKEEMKKDKRERKERKERKEERERKERGKIGSGSLATCMFVIYGTESTQVKHGYNESSTRSAWICAVYVMTGHVRYHEHKESCVFVVNEVINMRFKD</sequence>
<gene>
    <name evidence="2" type="ORF">KIN20_036514</name>
</gene>
<feature type="region of interest" description="Disordered" evidence="1">
    <location>
        <begin position="31"/>
        <end position="102"/>
    </location>
</feature>
<evidence type="ECO:0000256" key="1">
    <source>
        <dbReference type="SAM" id="MobiDB-lite"/>
    </source>
</evidence>
<dbReference type="Proteomes" id="UP001196413">
    <property type="component" value="Unassembled WGS sequence"/>
</dbReference>
<feature type="compositionally biased region" description="Basic and acidic residues" evidence="1">
    <location>
        <begin position="46"/>
        <end position="59"/>
    </location>
</feature>
<keyword evidence="3" id="KW-1185">Reference proteome</keyword>
<dbReference type="AlphaFoldDB" id="A0AAD5RCQ1"/>
<dbReference type="EMBL" id="JAHQIW010007368">
    <property type="protein sequence ID" value="KAJ1373952.1"/>
    <property type="molecule type" value="Genomic_DNA"/>
</dbReference>
<protein>
    <submittedName>
        <fullName evidence="2">Uncharacterized protein</fullName>
    </submittedName>
</protein>
<reference evidence="2" key="1">
    <citation type="submission" date="2021-06" db="EMBL/GenBank/DDBJ databases">
        <title>Parelaphostrongylus tenuis whole genome reference sequence.</title>
        <authorList>
            <person name="Garwood T.J."/>
            <person name="Larsen P.A."/>
            <person name="Fountain-Jones N.M."/>
            <person name="Garbe J.R."/>
            <person name="Macchietto M.G."/>
            <person name="Kania S.A."/>
            <person name="Gerhold R.W."/>
            <person name="Richards J.E."/>
            <person name="Wolf T.M."/>
        </authorList>
    </citation>
    <scope>NUCLEOTIDE SEQUENCE</scope>
    <source>
        <strain evidence="2">MNPRO001-30</strain>
        <tissue evidence="2">Meninges</tissue>
    </source>
</reference>
<feature type="compositionally biased region" description="Basic and acidic residues" evidence="1">
    <location>
        <begin position="90"/>
        <end position="102"/>
    </location>
</feature>
<evidence type="ECO:0000313" key="3">
    <source>
        <dbReference type="Proteomes" id="UP001196413"/>
    </source>
</evidence>
<proteinExistence type="predicted"/>
<accession>A0AAD5RCQ1</accession>
<name>A0AAD5RCQ1_PARTN</name>
<organism evidence="2 3">
    <name type="scientific">Parelaphostrongylus tenuis</name>
    <name type="common">Meningeal worm</name>
    <dbReference type="NCBI Taxonomy" id="148309"/>
    <lineage>
        <taxon>Eukaryota</taxon>
        <taxon>Metazoa</taxon>
        <taxon>Ecdysozoa</taxon>
        <taxon>Nematoda</taxon>
        <taxon>Chromadorea</taxon>
        <taxon>Rhabditida</taxon>
        <taxon>Rhabditina</taxon>
        <taxon>Rhabditomorpha</taxon>
        <taxon>Strongyloidea</taxon>
        <taxon>Metastrongylidae</taxon>
        <taxon>Parelaphostrongylus</taxon>
    </lineage>
</organism>
<evidence type="ECO:0000313" key="2">
    <source>
        <dbReference type="EMBL" id="KAJ1373952.1"/>
    </source>
</evidence>
<feature type="compositionally biased region" description="Basic residues" evidence="1">
    <location>
        <begin position="60"/>
        <end position="73"/>
    </location>
</feature>